<proteinExistence type="predicted"/>
<dbReference type="AlphaFoldDB" id="A0A454A1I5"/>
<protein>
    <submittedName>
        <fullName evidence="1">Uncharacterized protein</fullName>
    </submittedName>
</protein>
<dbReference type="KEGG" id="ecp:ECP_0346"/>
<dbReference type="Proteomes" id="UP000009182">
    <property type="component" value="Chromosome"/>
</dbReference>
<reference evidence="1 2" key="1">
    <citation type="journal article" date="2006" name="Mol. Microbiol.">
        <title>Role of pathogenicity island-associated integrases in the genome plasticity of uropathogenic Escherichia coli strain 536.</title>
        <authorList>
            <person name="Hochhut B."/>
            <person name="Wilde C."/>
            <person name="Balling G."/>
            <person name="Middendorf B."/>
            <person name="Dobrindt U."/>
            <person name="Brzuszkiewicz E."/>
            <person name="Gottschalk G."/>
            <person name="Carniel E."/>
            <person name="Hacker J."/>
        </authorList>
    </citation>
    <scope>NUCLEOTIDE SEQUENCE [LARGE SCALE GENOMIC DNA]</scope>
    <source>
        <strain evidence="2">536 / UPEC</strain>
    </source>
</reference>
<evidence type="ECO:0000313" key="2">
    <source>
        <dbReference type="Proteomes" id="UP000009182"/>
    </source>
</evidence>
<accession>A0A454A1I5</accession>
<gene>
    <name evidence="1" type="ordered locus">ECP_0346</name>
</gene>
<evidence type="ECO:0000313" key="1">
    <source>
        <dbReference type="EMBL" id="ABG68380.1"/>
    </source>
</evidence>
<dbReference type="EMBL" id="CP000247">
    <property type="protein sequence ID" value="ABG68380.1"/>
    <property type="molecule type" value="Genomic_DNA"/>
</dbReference>
<sequence length="67" mass="7520">MITANVLLITPPSTKSVRTSNDAIRKYIKKTVVINEDGKQCVKTNLNFRKTDDGMVIYISALNRHAI</sequence>
<name>A0A454A1I5_ECOL5</name>
<organism evidence="1 2">
    <name type="scientific">Escherichia coli O6:K15:H31 (strain 536 / UPEC)</name>
    <dbReference type="NCBI Taxonomy" id="362663"/>
    <lineage>
        <taxon>Bacteria</taxon>
        <taxon>Pseudomonadati</taxon>
        <taxon>Pseudomonadota</taxon>
        <taxon>Gammaproteobacteria</taxon>
        <taxon>Enterobacterales</taxon>
        <taxon>Enterobacteriaceae</taxon>
        <taxon>Escherichia</taxon>
    </lineage>
</organism>